<dbReference type="AlphaFoldDB" id="A0A940XC18"/>
<evidence type="ECO:0000313" key="4">
    <source>
        <dbReference type="Proteomes" id="UP000677875"/>
    </source>
</evidence>
<accession>A0A940XC18</accession>
<reference evidence="3" key="1">
    <citation type="submission" date="2021-04" db="EMBL/GenBank/DDBJ databases">
        <title>Genome seq and assembly of Streptomyces sp. RG38.</title>
        <authorList>
            <person name="Chhetri G."/>
        </authorList>
    </citation>
    <scope>NUCLEOTIDE SEQUENCE</scope>
    <source>
        <strain evidence="3">RG38</strain>
    </source>
</reference>
<dbReference type="RefSeq" id="WP_210872003.1">
    <property type="nucleotide sequence ID" value="NZ_JAGPNL010000003.1"/>
</dbReference>
<protein>
    <submittedName>
        <fullName evidence="3">Uncharacterized protein</fullName>
    </submittedName>
</protein>
<gene>
    <name evidence="3" type="ORF">J5Y05_13610</name>
</gene>
<proteinExistence type="predicted"/>
<evidence type="ECO:0000256" key="1">
    <source>
        <dbReference type="SAM" id="MobiDB-lite"/>
    </source>
</evidence>
<dbReference type="EMBL" id="JAGPNL010000003">
    <property type="protein sequence ID" value="MBQ0827538.1"/>
    <property type="molecule type" value="Genomic_DNA"/>
</dbReference>
<feature type="compositionally biased region" description="Pro residues" evidence="1">
    <location>
        <begin position="82"/>
        <end position="97"/>
    </location>
</feature>
<organism evidence="3 4">
    <name type="scientific">Streptomyces tagetis</name>
    <dbReference type="NCBI Taxonomy" id="2820809"/>
    <lineage>
        <taxon>Bacteria</taxon>
        <taxon>Bacillati</taxon>
        <taxon>Actinomycetota</taxon>
        <taxon>Actinomycetes</taxon>
        <taxon>Kitasatosporales</taxon>
        <taxon>Streptomycetaceae</taxon>
        <taxon>Streptomyces</taxon>
    </lineage>
</organism>
<feature type="region of interest" description="Disordered" evidence="1">
    <location>
        <begin position="75"/>
        <end position="147"/>
    </location>
</feature>
<keyword evidence="2" id="KW-1133">Transmembrane helix</keyword>
<keyword evidence="4" id="KW-1185">Reference proteome</keyword>
<keyword evidence="2" id="KW-0472">Membrane</keyword>
<feature type="transmembrane region" description="Helical" evidence="2">
    <location>
        <begin position="47"/>
        <end position="68"/>
    </location>
</feature>
<name>A0A940XC18_9ACTN</name>
<comment type="caution">
    <text evidence="3">The sequence shown here is derived from an EMBL/GenBank/DDBJ whole genome shotgun (WGS) entry which is preliminary data.</text>
</comment>
<evidence type="ECO:0000313" key="3">
    <source>
        <dbReference type="EMBL" id="MBQ0827538.1"/>
    </source>
</evidence>
<evidence type="ECO:0000256" key="2">
    <source>
        <dbReference type="SAM" id="Phobius"/>
    </source>
</evidence>
<keyword evidence="2" id="KW-0812">Transmembrane</keyword>
<feature type="region of interest" description="Disordered" evidence="1">
    <location>
        <begin position="1"/>
        <end position="33"/>
    </location>
</feature>
<dbReference type="Proteomes" id="UP000677875">
    <property type="component" value="Unassembled WGS sequence"/>
</dbReference>
<sequence length="147" mass="15116">MTTRCDDDPEFGPDDPLLVVLRPGGDRLSPSPGRYEAVRRAAARRRLFRTAAGAAVACAAAVLVALPLHRSVESPATRPVVPLAPPPATGPADPSPSPSDLIVAPSEADPRPTPSLSASQAPTPFPGLPVPAATEPATESLGPRPER</sequence>